<dbReference type="InterPro" id="IPR006637">
    <property type="entry name" value="ChW"/>
</dbReference>
<evidence type="ECO:0008006" key="4">
    <source>
        <dbReference type="Google" id="ProtNLM"/>
    </source>
</evidence>
<keyword evidence="1" id="KW-0732">Signal</keyword>
<evidence type="ECO:0000256" key="1">
    <source>
        <dbReference type="SAM" id="SignalP"/>
    </source>
</evidence>
<protein>
    <recommendedName>
        <fullName evidence="4">Hydrophobic W protein</fullName>
    </recommendedName>
</protein>
<dbReference type="RefSeq" id="WP_271221724.1">
    <property type="nucleotide sequence ID" value="NZ_BAAAVD010000029.1"/>
</dbReference>
<evidence type="ECO:0000313" key="2">
    <source>
        <dbReference type="EMBL" id="GLK13441.1"/>
    </source>
</evidence>
<dbReference type="Proteomes" id="UP001143474">
    <property type="component" value="Unassembled WGS sequence"/>
</dbReference>
<dbReference type="EMBL" id="BSEV01000022">
    <property type="protein sequence ID" value="GLK13441.1"/>
    <property type="molecule type" value="Genomic_DNA"/>
</dbReference>
<reference evidence="2" key="1">
    <citation type="journal article" date="2014" name="Int. J. Syst. Evol. Microbiol.">
        <title>Complete genome sequence of Corynebacterium casei LMG S-19264T (=DSM 44701T), isolated from a smear-ripened cheese.</title>
        <authorList>
            <consortium name="US DOE Joint Genome Institute (JGI-PGF)"/>
            <person name="Walter F."/>
            <person name="Albersmeier A."/>
            <person name="Kalinowski J."/>
            <person name="Ruckert C."/>
        </authorList>
    </citation>
    <scope>NUCLEOTIDE SEQUENCE</scope>
    <source>
        <strain evidence="2">VKM Ac-2007</strain>
    </source>
</reference>
<proteinExistence type="predicted"/>
<feature type="signal peptide" evidence="1">
    <location>
        <begin position="1"/>
        <end position="25"/>
    </location>
</feature>
<dbReference type="AlphaFoldDB" id="A0A9W6I7D5"/>
<dbReference type="Pfam" id="PF07538">
    <property type="entry name" value="ChW"/>
    <property type="match status" value="2"/>
</dbReference>
<dbReference type="SMART" id="SM00728">
    <property type="entry name" value="ChW"/>
    <property type="match status" value="1"/>
</dbReference>
<comment type="caution">
    <text evidence="2">The sequence shown here is derived from an EMBL/GenBank/DDBJ whole genome shotgun (WGS) entry which is preliminary data.</text>
</comment>
<evidence type="ECO:0000313" key="3">
    <source>
        <dbReference type="Proteomes" id="UP001143474"/>
    </source>
</evidence>
<accession>A0A9W6I7D5</accession>
<feature type="chain" id="PRO_5040966668" description="Hydrophobic W protein" evidence="1">
    <location>
        <begin position="26"/>
        <end position="187"/>
    </location>
</feature>
<name>A0A9W6I7D5_9ACTN</name>
<reference evidence="2" key="2">
    <citation type="submission" date="2023-01" db="EMBL/GenBank/DDBJ databases">
        <authorList>
            <person name="Sun Q."/>
            <person name="Evtushenko L."/>
        </authorList>
    </citation>
    <scope>NUCLEOTIDE SEQUENCE</scope>
    <source>
        <strain evidence="2">VKM Ac-2007</strain>
    </source>
</reference>
<organism evidence="2 3">
    <name type="scientific">Streptosporangium carneum</name>
    <dbReference type="NCBI Taxonomy" id="47481"/>
    <lineage>
        <taxon>Bacteria</taxon>
        <taxon>Bacillati</taxon>
        <taxon>Actinomycetota</taxon>
        <taxon>Actinomycetes</taxon>
        <taxon>Streptosporangiales</taxon>
        <taxon>Streptosporangiaceae</taxon>
        <taxon>Streptosporangium</taxon>
    </lineage>
</organism>
<sequence length="187" mass="19418">MKLFARVGRWLAVAAVLPVAGAALTAPADAGTAVSGKPGEAAAHARSATPTFCLNAHLANIGWQGWRCGSATWITVGTTGQSRRMEALRIRFGNSDGYVCAEAHLANIGWQGARCGLAGQLIEVGTTGQSRAMEAIRLYTSDFNICLDAHLAGIGWQGTACAIAPGTLTRGTTGQSRPIEALNVLAW</sequence>
<keyword evidence="3" id="KW-1185">Reference proteome</keyword>
<gene>
    <name evidence="2" type="ORF">GCM10017600_68520</name>
</gene>